<comment type="function">
    <text evidence="8">May play the central regulatory role in sporulation. It may be an element of the effector pathway responsible for the activation of sporulation genes in response to nutritional stress. Spo0A may act in concert with spo0H (a sigma factor) to control the expression of some genes that are critical to the sporulation process.</text>
</comment>
<dbReference type="SUPFAM" id="SSF55874">
    <property type="entry name" value="ATPase domain of HSP90 chaperone/DNA topoisomerase II/histidine kinase"/>
    <property type="match status" value="1"/>
</dbReference>
<proteinExistence type="inferred from homology"/>
<dbReference type="PRINTS" id="PR00344">
    <property type="entry name" value="BCTRLSENSOR"/>
</dbReference>
<dbReference type="InterPro" id="IPR003661">
    <property type="entry name" value="HisK_dim/P_dom"/>
</dbReference>
<evidence type="ECO:0000259" key="13">
    <source>
        <dbReference type="PROSITE" id="PS50110"/>
    </source>
</evidence>
<dbReference type="SMART" id="SM00448">
    <property type="entry name" value="REC"/>
    <property type="match status" value="1"/>
</dbReference>
<evidence type="ECO:0000256" key="5">
    <source>
        <dbReference type="ARBA" id="ARBA00022553"/>
    </source>
</evidence>
<feature type="transmembrane region" description="Helical" evidence="11">
    <location>
        <begin position="525"/>
        <end position="546"/>
    </location>
</feature>
<dbReference type="Gene3D" id="1.10.287.130">
    <property type="match status" value="1"/>
</dbReference>
<dbReference type="EMBL" id="ADLK01000019">
    <property type="protein sequence ID" value="KMW20299.1"/>
    <property type="molecule type" value="Genomic_DNA"/>
</dbReference>
<keyword evidence="11" id="KW-0472">Membrane</keyword>
<dbReference type="Pfam" id="PF00512">
    <property type="entry name" value="HisKA"/>
    <property type="match status" value="1"/>
</dbReference>
<comment type="caution">
    <text evidence="14">The sequence shown here is derived from an EMBL/GenBank/DDBJ whole genome shotgun (WGS) entry which is preliminary data.</text>
</comment>
<gene>
    <name evidence="14" type="ORF">HMPREF9470_02314</name>
</gene>
<dbReference type="InterPro" id="IPR036890">
    <property type="entry name" value="HATPase_C_sf"/>
</dbReference>
<dbReference type="FunFam" id="3.30.565.10:FF:000010">
    <property type="entry name" value="Sensor histidine kinase RcsC"/>
    <property type="match status" value="1"/>
</dbReference>
<evidence type="ECO:0000256" key="10">
    <source>
        <dbReference type="PROSITE-ProRule" id="PRU00169"/>
    </source>
</evidence>
<evidence type="ECO:0000256" key="9">
    <source>
        <dbReference type="ARBA" id="ARBA00074306"/>
    </source>
</evidence>
<keyword evidence="11" id="KW-0812">Transmembrane</keyword>
<dbReference type="EC" id="2.7.13.3" evidence="3"/>
<feature type="modified residue" description="4-aspartylphosphate" evidence="10">
    <location>
        <position position="879"/>
    </location>
</feature>
<evidence type="ECO:0000256" key="4">
    <source>
        <dbReference type="ARBA" id="ARBA00018672"/>
    </source>
</evidence>
<evidence type="ECO:0000256" key="6">
    <source>
        <dbReference type="ARBA" id="ARBA00022777"/>
    </source>
</evidence>
<keyword evidence="11" id="KW-1133">Transmembrane helix</keyword>
<evidence type="ECO:0000256" key="7">
    <source>
        <dbReference type="ARBA" id="ARBA00023012"/>
    </source>
</evidence>
<dbReference type="OrthoDB" id="9810305at2"/>
<keyword evidence="6" id="KW-0808">Transferase</keyword>
<dbReference type="SMART" id="SM00387">
    <property type="entry name" value="HATPase_c"/>
    <property type="match status" value="1"/>
</dbReference>
<dbReference type="PANTHER" id="PTHR45339:SF1">
    <property type="entry name" value="HYBRID SIGNAL TRANSDUCTION HISTIDINE KINASE J"/>
    <property type="match status" value="1"/>
</dbReference>
<dbReference type="InterPro" id="IPR001789">
    <property type="entry name" value="Sig_transdc_resp-reg_receiver"/>
</dbReference>
<keyword evidence="6" id="KW-0418">Kinase</keyword>
<dbReference type="InterPro" id="IPR004358">
    <property type="entry name" value="Sig_transdc_His_kin-like_C"/>
</dbReference>
<keyword evidence="5 10" id="KW-0597">Phosphoprotein</keyword>
<dbReference type="Pfam" id="PF02518">
    <property type="entry name" value="HATPase_c"/>
    <property type="match status" value="1"/>
</dbReference>
<dbReference type="SUPFAM" id="SSF53850">
    <property type="entry name" value="Periplasmic binding protein-like II"/>
    <property type="match status" value="2"/>
</dbReference>
<dbReference type="PATRIC" id="fig|742734.4.peg.2489"/>
<dbReference type="SUPFAM" id="SSF47384">
    <property type="entry name" value="Homodimeric domain of signal transducing histidine kinase"/>
    <property type="match status" value="1"/>
</dbReference>
<name>A0A0J9C761_9FIRM</name>
<dbReference type="InterPro" id="IPR011006">
    <property type="entry name" value="CheY-like_superfamily"/>
</dbReference>
<dbReference type="PROSITE" id="PS50109">
    <property type="entry name" value="HIS_KIN"/>
    <property type="match status" value="1"/>
</dbReference>
<dbReference type="PROSITE" id="PS50110">
    <property type="entry name" value="RESPONSE_REGULATORY"/>
    <property type="match status" value="1"/>
</dbReference>
<dbReference type="CDD" id="cd00082">
    <property type="entry name" value="HisKA"/>
    <property type="match status" value="1"/>
</dbReference>
<dbReference type="InterPro" id="IPR005467">
    <property type="entry name" value="His_kinase_dom"/>
</dbReference>
<reference evidence="14 15" key="1">
    <citation type="submission" date="2011-04" db="EMBL/GenBank/DDBJ databases">
        <title>The Genome Sequence of Clostridium citroniae WAL-19142.</title>
        <authorList>
            <consortium name="The Broad Institute Genome Sequencing Platform"/>
            <person name="Earl A."/>
            <person name="Ward D."/>
            <person name="Feldgarden M."/>
            <person name="Gevers D."/>
            <person name="Warren Y.A."/>
            <person name="Tyrrell K.L."/>
            <person name="Citron D.M."/>
            <person name="Goldstein E.J."/>
            <person name="Daigneault M."/>
            <person name="Allen-Vercoe E."/>
            <person name="Young S.K."/>
            <person name="Zeng Q."/>
            <person name="Gargeya S."/>
            <person name="Fitzgerald M."/>
            <person name="Haas B."/>
            <person name="Abouelleil A."/>
            <person name="Alvarado L."/>
            <person name="Arachchi H.M."/>
            <person name="Berlin A."/>
            <person name="Brown A."/>
            <person name="Chapman S.B."/>
            <person name="Chen Z."/>
            <person name="Dunbar C."/>
            <person name="Freedman E."/>
            <person name="Gearin G."/>
            <person name="Gellesch M."/>
            <person name="Goldberg J."/>
            <person name="Griggs A."/>
            <person name="Gujja S."/>
            <person name="Heilman E.R."/>
            <person name="Heiman D."/>
            <person name="Howarth C."/>
            <person name="Larson L."/>
            <person name="Lui A."/>
            <person name="MacDonald P.J."/>
            <person name="Mehta T."/>
            <person name="Montmayeur A."/>
            <person name="Murphy C."/>
            <person name="Neiman D."/>
            <person name="Pearson M."/>
            <person name="Priest M."/>
            <person name="Roberts A."/>
            <person name="Saif S."/>
            <person name="Shea T."/>
            <person name="Shenoy N."/>
            <person name="Sisk P."/>
            <person name="Stolte C."/>
            <person name="Sykes S."/>
            <person name="White J."/>
            <person name="Yandava C."/>
            <person name="Wortman J."/>
            <person name="Nusbaum C."/>
            <person name="Birren B."/>
        </authorList>
    </citation>
    <scope>NUCLEOTIDE SEQUENCE [LARGE SCALE GENOMIC DNA]</scope>
    <source>
        <strain evidence="14 15">WAL-19142</strain>
    </source>
</reference>
<dbReference type="PANTHER" id="PTHR45339">
    <property type="entry name" value="HYBRID SIGNAL TRANSDUCTION HISTIDINE KINASE J"/>
    <property type="match status" value="1"/>
</dbReference>
<evidence type="ECO:0000259" key="12">
    <source>
        <dbReference type="PROSITE" id="PS50109"/>
    </source>
</evidence>
<feature type="domain" description="Histidine kinase" evidence="12">
    <location>
        <begin position="575"/>
        <end position="796"/>
    </location>
</feature>
<accession>A0A0J9C761</accession>
<dbReference type="SMART" id="SM00388">
    <property type="entry name" value="HisKA"/>
    <property type="match status" value="1"/>
</dbReference>
<dbReference type="Gene3D" id="3.40.50.2300">
    <property type="match status" value="1"/>
</dbReference>
<evidence type="ECO:0000313" key="14">
    <source>
        <dbReference type="EMBL" id="KMW20299.1"/>
    </source>
</evidence>
<evidence type="ECO:0000256" key="11">
    <source>
        <dbReference type="SAM" id="Phobius"/>
    </source>
</evidence>
<comment type="similarity">
    <text evidence="2">In the N-terminal section; belongs to the phytochrome family.</text>
</comment>
<evidence type="ECO:0000256" key="2">
    <source>
        <dbReference type="ARBA" id="ARBA00006402"/>
    </source>
</evidence>
<comment type="catalytic activity">
    <reaction evidence="1">
        <text>ATP + protein L-histidine = ADP + protein N-phospho-L-histidine.</text>
        <dbReference type="EC" id="2.7.13.3"/>
    </reaction>
</comment>
<dbReference type="Gene3D" id="3.30.565.10">
    <property type="entry name" value="Histidine kinase-like ATPase, C-terminal domain"/>
    <property type="match status" value="1"/>
</dbReference>
<organism evidence="14 15">
    <name type="scientific">[Clostridium] citroniae WAL-19142</name>
    <dbReference type="NCBI Taxonomy" id="742734"/>
    <lineage>
        <taxon>Bacteria</taxon>
        <taxon>Bacillati</taxon>
        <taxon>Bacillota</taxon>
        <taxon>Clostridia</taxon>
        <taxon>Lachnospirales</taxon>
        <taxon>Lachnospiraceae</taxon>
        <taxon>Enterocloster</taxon>
    </lineage>
</organism>
<dbReference type="CDD" id="cd17546">
    <property type="entry name" value="REC_hyHK_CKI1_RcsC-like"/>
    <property type="match status" value="1"/>
</dbReference>
<dbReference type="Gene3D" id="3.40.190.10">
    <property type="entry name" value="Periplasmic binding protein-like II"/>
    <property type="match status" value="4"/>
</dbReference>
<dbReference type="SUPFAM" id="SSF52172">
    <property type="entry name" value="CheY-like"/>
    <property type="match status" value="1"/>
</dbReference>
<dbReference type="CDD" id="cd16922">
    <property type="entry name" value="HATPase_EvgS-ArcB-TorS-like"/>
    <property type="match status" value="1"/>
</dbReference>
<keyword evidence="7" id="KW-0902">Two-component regulatory system</keyword>
<dbReference type="CDD" id="cd01007">
    <property type="entry name" value="PBP2_BvgS_HisK_like"/>
    <property type="match status" value="1"/>
</dbReference>
<dbReference type="Pfam" id="PF00072">
    <property type="entry name" value="Response_reg"/>
    <property type="match status" value="1"/>
</dbReference>
<dbReference type="GO" id="GO:0000155">
    <property type="term" value="F:phosphorelay sensor kinase activity"/>
    <property type="evidence" value="ECO:0007669"/>
    <property type="project" value="InterPro"/>
</dbReference>
<dbReference type="AlphaFoldDB" id="A0A0J9C761"/>
<sequence length="951" mass="105719">MKKYVRSTTIYIVLALAILLPVWTAPFYASQKPDSQEYIQDIPDSEPKVLTVGYSPIPGICTVDAFGNLQGLMIDYLNEIAKYNNWDYTYVEADPNDLIDEFIEGKFDLVGGAYYLPSLEQYMAYPKYSMGNSKAVLLCRKDDPDIKSYELNTLNGKIIGVYGQADEKIRRLRDFLQLNSIQCGVRIYSIEDLSSEGDLYRFLENGDVDLLLGNETEAGTDFRIAAEFTAQPYYIVTRPGNQEILDGLNLGLEKILDSEPRFSDERYEKNFQNVDTSKIQLSQEELDYVAQKKTVTVAAVENWHPFYCLNNNSDHHSGILPDLLANISDYSGLTFNYVFTKTYEEAVELVKARKADMLGNYLDPQEYAAQNGLALSRSYMNLNNIIVKNKSANYPSDGLTAGIMNGRFMPAGIPCSQIRYYDSPEDCLRAVNSNEVDFAYGLSSSIEQEMQNHRYANVVPISSINNSTEICFAMDRPINPDLMTILNKAIGNLSTGERNALTNRNMVSMGYSSMSMSELIYANPLAFISIFSAFVLMAAASLVMIMRARLKNSMIQSELEKAEAKSKAKGEFLSRMSHEIRTPMNAIMGLANLTCMEEHLPAQVETNLKKILSSSQYLLSLINDILDMSRIENGKLQISPETFSLRNLLDDLESMMRTQAEARQLRFEVDFKLSHSSIDGDPVRLRQVLVNLLSNAIKFTPKGGLVQILVHETDSDMGTASFLFSVKDNGVGIPLEYQKRIFDSFEQLGSSVSRSEGTGLGLPISSSIVQAMGGKLELRSIPDKGSEFFFLLRFPLSQCAQETPKLSPAPDHMETGHAETVSLKGVRILLAEDNDLNAEIAVELLQMWGAQVDRACNGQEALDLFTGGPAGQYQAILMDIRMPVMDGLDATVNIRSSSHPDSASVPIIAMTANSFKEDSDAAAKAGMTGFVSKPVDMDYLLKVLGENIRNA</sequence>
<dbReference type="SMART" id="SM00062">
    <property type="entry name" value="PBPb"/>
    <property type="match status" value="1"/>
</dbReference>
<feature type="domain" description="Response regulatory" evidence="13">
    <location>
        <begin position="827"/>
        <end position="948"/>
    </location>
</feature>
<protein>
    <recommendedName>
        <fullName evidence="9">Circadian input-output histidine kinase CikA</fullName>
        <ecNumber evidence="3">2.7.13.3</ecNumber>
    </recommendedName>
    <alternativeName>
        <fullName evidence="4">Stage 0 sporulation protein A homolog</fullName>
    </alternativeName>
</protein>
<dbReference type="GeneID" id="93161743"/>
<dbReference type="InterPro" id="IPR003594">
    <property type="entry name" value="HATPase_dom"/>
</dbReference>
<evidence type="ECO:0000313" key="15">
    <source>
        <dbReference type="Proteomes" id="UP000037392"/>
    </source>
</evidence>
<dbReference type="RefSeq" id="WP_007860848.1">
    <property type="nucleotide sequence ID" value="NZ_KQ235877.1"/>
</dbReference>
<dbReference type="InterPro" id="IPR001638">
    <property type="entry name" value="Solute-binding_3/MltF_N"/>
</dbReference>
<evidence type="ECO:0000256" key="8">
    <source>
        <dbReference type="ARBA" id="ARBA00024867"/>
    </source>
</evidence>
<dbReference type="Pfam" id="PF00497">
    <property type="entry name" value="SBP_bac_3"/>
    <property type="match status" value="2"/>
</dbReference>
<dbReference type="Proteomes" id="UP000037392">
    <property type="component" value="Unassembled WGS sequence"/>
</dbReference>
<evidence type="ECO:0000256" key="3">
    <source>
        <dbReference type="ARBA" id="ARBA00012438"/>
    </source>
</evidence>
<evidence type="ECO:0000256" key="1">
    <source>
        <dbReference type="ARBA" id="ARBA00000085"/>
    </source>
</evidence>
<dbReference type="InterPro" id="IPR036097">
    <property type="entry name" value="HisK_dim/P_sf"/>
</dbReference>